<keyword evidence="2" id="KW-1185">Reference proteome</keyword>
<dbReference type="Proteomes" id="UP000323258">
    <property type="component" value="Unassembled WGS sequence"/>
</dbReference>
<organism evidence="1 2">
    <name type="scientific">Neoaquamicrobium microcysteis</name>
    <dbReference type="NCBI Taxonomy" id="2682781"/>
    <lineage>
        <taxon>Bacteria</taxon>
        <taxon>Pseudomonadati</taxon>
        <taxon>Pseudomonadota</taxon>
        <taxon>Alphaproteobacteria</taxon>
        <taxon>Hyphomicrobiales</taxon>
        <taxon>Phyllobacteriaceae</taxon>
        <taxon>Neoaquamicrobium</taxon>
    </lineage>
</organism>
<reference evidence="1 2" key="1">
    <citation type="submission" date="2019-08" db="EMBL/GenBank/DDBJ databases">
        <authorList>
            <person name="Seo Y.L."/>
        </authorList>
    </citation>
    <scope>NUCLEOTIDE SEQUENCE [LARGE SCALE GENOMIC DNA]</scope>
    <source>
        <strain evidence="1 2">MaA-C15</strain>
    </source>
</reference>
<evidence type="ECO:0000313" key="2">
    <source>
        <dbReference type="Proteomes" id="UP000323258"/>
    </source>
</evidence>
<dbReference type="RefSeq" id="WP_148916248.1">
    <property type="nucleotide sequence ID" value="NZ_VSZS01000066.1"/>
</dbReference>
<comment type="caution">
    <text evidence="1">The sequence shown here is derived from an EMBL/GenBank/DDBJ whole genome shotgun (WGS) entry which is preliminary data.</text>
</comment>
<protein>
    <submittedName>
        <fullName evidence="1">Uncharacterized protein</fullName>
    </submittedName>
</protein>
<proteinExistence type="predicted"/>
<reference evidence="1 2" key="2">
    <citation type="submission" date="2019-09" db="EMBL/GenBank/DDBJ databases">
        <title>Mesorhizobium sp. MaA-C15 isolated from Microcystis aeruginosa.</title>
        <authorList>
            <person name="Jeong S.E."/>
            <person name="Jin H.M."/>
            <person name="Jeon C.O."/>
        </authorList>
    </citation>
    <scope>NUCLEOTIDE SEQUENCE [LARGE SCALE GENOMIC DNA]</scope>
    <source>
        <strain evidence="1 2">MaA-C15</strain>
    </source>
</reference>
<dbReference type="EMBL" id="VSZS01000066">
    <property type="protein sequence ID" value="TYR30712.1"/>
    <property type="molecule type" value="Genomic_DNA"/>
</dbReference>
<accession>A0A5D4GRQ5</accession>
<gene>
    <name evidence="1" type="ORF">FY036_18580</name>
</gene>
<name>A0A5D4GRQ5_9HYPH</name>
<dbReference type="AlphaFoldDB" id="A0A5D4GRQ5"/>
<sequence length="129" mass="14817">MSISDARPSRFDGWLPAEYAERGDFTVLVVLVAIQGASIELLRSTFMNVIGNETRWRDVRDLFESAGVKWDGAAFFPVSAFFAGPVENEIARSELRDLEARLREDRRVLNEGHFFDRKGRRMKVEEIVH</sequence>
<dbReference type="OrthoDB" id="7771889at2"/>
<evidence type="ECO:0000313" key="1">
    <source>
        <dbReference type="EMBL" id="TYR30712.1"/>
    </source>
</evidence>